<evidence type="ECO:0000256" key="5">
    <source>
        <dbReference type="ARBA" id="ARBA00022801"/>
    </source>
</evidence>
<comment type="caution">
    <text evidence="8">The sequence shown here is derived from an EMBL/GenBank/DDBJ whole genome shotgun (WGS) entry which is preliminary data.</text>
</comment>
<dbReference type="GO" id="GO:0016787">
    <property type="term" value="F:hydrolase activity"/>
    <property type="evidence" value="ECO:0007669"/>
    <property type="project" value="UniProtKB-KW"/>
</dbReference>
<evidence type="ECO:0000256" key="3">
    <source>
        <dbReference type="ARBA" id="ARBA00022722"/>
    </source>
</evidence>
<dbReference type="InterPro" id="IPR043502">
    <property type="entry name" value="DNA/RNA_pol_sf"/>
</dbReference>
<dbReference type="Proteomes" id="UP000765509">
    <property type="component" value="Unassembled WGS sequence"/>
</dbReference>
<dbReference type="AlphaFoldDB" id="A0A9Q3CUI2"/>
<keyword evidence="9" id="KW-1185">Reference proteome</keyword>
<dbReference type="GO" id="GO:0003964">
    <property type="term" value="F:RNA-directed DNA polymerase activity"/>
    <property type="evidence" value="ECO:0007669"/>
    <property type="project" value="UniProtKB-KW"/>
</dbReference>
<sequence length="242" mass="28261">MNFDRFKALESFRQAINTAQLLLMPDFKNPFKLYIDTSGEGLGDALHQFQIINDKPVEGPICFKSRQIKPTENRYGESQMECLCLFRALEKLNYFIEGCVFEVIADLTAVKLLLRMKTMNRHMLRWQIAIQEHRGDMTIVHKDGNIHKNSDGLRKCLLPYDIDNPNYVPEEASPQITIEGIRVTDLNTTFFEVVRNSNTNHKNCSIPFQLLTKKSKYNYLMNSLDEIWKNKIMKEDLIYLMV</sequence>
<evidence type="ECO:0000256" key="2">
    <source>
        <dbReference type="ARBA" id="ARBA00022695"/>
    </source>
</evidence>
<gene>
    <name evidence="8" type="ORF">O181_029035</name>
</gene>
<proteinExistence type="predicted"/>
<keyword evidence="2" id="KW-0548">Nucleotidyltransferase</keyword>
<evidence type="ECO:0000259" key="7">
    <source>
        <dbReference type="Pfam" id="PF17917"/>
    </source>
</evidence>
<dbReference type="PANTHER" id="PTHR37984:SF5">
    <property type="entry name" value="PROTEIN NYNRIN-LIKE"/>
    <property type="match status" value="1"/>
</dbReference>
<dbReference type="Pfam" id="PF17917">
    <property type="entry name" value="RT_RNaseH"/>
    <property type="match status" value="1"/>
</dbReference>
<keyword evidence="4" id="KW-0255">Endonuclease</keyword>
<keyword evidence="5" id="KW-0378">Hydrolase</keyword>
<organism evidence="8 9">
    <name type="scientific">Austropuccinia psidii MF-1</name>
    <dbReference type="NCBI Taxonomy" id="1389203"/>
    <lineage>
        <taxon>Eukaryota</taxon>
        <taxon>Fungi</taxon>
        <taxon>Dikarya</taxon>
        <taxon>Basidiomycota</taxon>
        <taxon>Pucciniomycotina</taxon>
        <taxon>Pucciniomycetes</taxon>
        <taxon>Pucciniales</taxon>
        <taxon>Sphaerophragmiaceae</taxon>
        <taxon>Austropuccinia</taxon>
    </lineage>
</organism>
<dbReference type="GO" id="GO:0004519">
    <property type="term" value="F:endonuclease activity"/>
    <property type="evidence" value="ECO:0007669"/>
    <property type="project" value="UniProtKB-KW"/>
</dbReference>
<keyword evidence="6" id="KW-0695">RNA-directed DNA polymerase</keyword>
<name>A0A9Q3CUI2_9BASI</name>
<dbReference type="SUPFAM" id="SSF56672">
    <property type="entry name" value="DNA/RNA polymerases"/>
    <property type="match status" value="1"/>
</dbReference>
<evidence type="ECO:0000256" key="1">
    <source>
        <dbReference type="ARBA" id="ARBA00022679"/>
    </source>
</evidence>
<evidence type="ECO:0000256" key="6">
    <source>
        <dbReference type="ARBA" id="ARBA00022918"/>
    </source>
</evidence>
<evidence type="ECO:0000313" key="9">
    <source>
        <dbReference type="Proteomes" id="UP000765509"/>
    </source>
</evidence>
<dbReference type="InterPro" id="IPR041373">
    <property type="entry name" value="RT_RNaseH"/>
</dbReference>
<evidence type="ECO:0000313" key="8">
    <source>
        <dbReference type="EMBL" id="MBW0489320.1"/>
    </source>
</evidence>
<feature type="domain" description="Reverse transcriptase RNase H-like" evidence="7">
    <location>
        <begin position="26"/>
        <end position="132"/>
    </location>
</feature>
<keyword evidence="3" id="KW-0540">Nuclease</keyword>
<dbReference type="InterPro" id="IPR050951">
    <property type="entry name" value="Retrovirus_Pol_polyprotein"/>
</dbReference>
<reference evidence="8" key="1">
    <citation type="submission" date="2021-03" db="EMBL/GenBank/DDBJ databases">
        <title>Draft genome sequence of rust myrtle Austropuccinia psidii MF-1, a brazilian biotype.</title>
        <authorList>
            <person name="Quecine M.C."/>
            <person name="Pachon D.M.R."/>
            <person name="Bonatelli M.L."/>
            <person name="Correr F.H."/>
            <person name="Franceschini L.M."/>
            <person name="Leite T.F."/>
            <person name="Margarido G.R.A."/>
            <person name="Almeida C.A."/>
            <person name="Ferrarezi J.A."/>
            <person name="Labate C.A."/>
        </authorList>
    </citation>
    <scope>NUCLEOTIDE SEQUENCE</scope>
    <source>
        <strain evidence="8">MF-1</strain>
    </source>
</reference>
<evidence type="ECO:0000256" key="4">
    <source>
        <dbReference type="ARBA" id="ARBA00022759"/>
    </source>
</evidence>
<dbReference type="PANTHER" id="PTHR37984">
    <property type="entry name" value="PROTEIN CBG26694"/>
    <property type="match status" value="1"/>
</dbReference>
<protein>
    <recommendedName>
        <fullName evidence="7">Reverse transcriptase RNase H-like domain-containing protein</fullName>
    </recommendedName>
</protein>
<dbReference type="EMBL" id="AVOT02010018">
    <property type="protein sequence ID" value="MBW0489320.1"/>
    <property type="molecule type" value="Genomic_DNA"/>
</dbReference>
<accession>A0A9Q3CUI2</accession>
<keyword evidence="1" id="KW-0808">Transferase</keyword>